<feature type="region of interest" description="Disordered" evidence="1">
    <location>
        <begin position="1"/>
        <end position="32"/>
    </location>
</feature>
<accession>A0A6C0DQ08</accession>
<dbReference type="EMBL" id="MN739658">
    <property type="protein sequence ID" value="QHT18643.1"/>
    <property type="molecule type" value="Genomic_DNA"/>
</dbReference>
<evidence type="ECO:0000313" key="2">
    <source>
        <dbReference type="EMBL" id="QHT18643.1"/>
    </source>
</evidence>
<dbReference type="AlphaFoldDB" id="A0A6C0DQ08"/>
<sequence>MEGYSNAGTLNGSSGNSAPVGGRRRSRKGLKAHLRLVKKKTVRKMLAKKGLRMRGGASAEPGAKDAVSTVTGEVVEKTEVAPAGGRRRKTAGRRKGRKSYRKVFGLF</sequence>
<proteinExistence type="predicted"/>
<name>A0A6C0DQ08_9ZZZZ</name>
<protein>
    <submittedName>
        <fullName evidence="2">Uncharacterized protein</fullName>
    </submittedName>
</protein>
<feature type="compositionally biased region" description="Basic residues" evidence="1">
    <location>
        <begin position="85"/>
        <end position="99"/>
    </location>
</feature>
<reference evidence="2" key="1">
    <citation type="journal article" date="2020" name="Nature">
        <title>Giant virus diversity and host interactions through global metagenomics.</title>
        <authorList>
            <person name="Schulz F."/>
            <person name="Roux S."/>
            <person name="Paez-Espino D."/>
            <person name="Jungbluth S."/>
            <person name="Walsh D.A."/>
            <person name="Denef V.J."/>
            <person name="McMahon K.D."/>
            <person name="Konstantinidis K.T."/>
            <person name="Eloe-Fadrosh E.A."/>
            <person name="Kyrpides N.C."/>
            <person name="Woyke T."/>
        </authorList>
    </citation>
    <scope>NUCLEOTIDE SEQUENCE</scope>
    <source>
        <strain evidence="2">GVMAG-M-3300023174-47</strain>
    </source>
</reference>
<feature type="region of interest" description="Disordered" evidence="1">
    <location>
        <begin position="80"/>
        <end position="99"/>
    </location>
</feature>
<evidence type="ECO:0000256" key="1">
    <source>
        <dbReference type="SAM" id="MobiDB-lite"/>
    </source>
</evidence>
<organism evidence="2">
    <name type="scientific">viral metagenome</name>
    <dbReference type="NCBI Taxonomy" id="1070528"/>
    <lineage>
        <taxon>unclassified sequences</taxon>
        <taxon>metagenomes</taxon>
        <taxon>organismal metagenomes</taxon>
    </lineage>
</organism>
<feature type="compositionally biased region" description="Basic residues" evidence="1">
    <location>
        <begin position="22"/>
        <end position="32"/>
    </location>
</feature>
<feature type="region of interest" description="Disordered" evidence="1">
    <location>
        <begin position="50"/>
        <end position="70"/>
    </location>
</feature>
<feature type="compositionally biased region" description="Polar residues" evidence="1">
    <location>
        <begin position="1"/>
        <end position="17"/>
    </location>
</feature>